<dbReference type="KEGG" id="vvi:100266034"/>
<dbReference type="SMR" id="E0CQF3"/>
<dbReference type="OMA" id="NDQTSHE"/>
<feature type="region of interest" description="Disordered" evidence="2">
    <location>
        <begin position="1154"/>
        <end position="1203"/>
    </location>
</feature>
<feature type="region of interest" description="Disordered" evidence="2">
    <location>
        <begin position="231"/>
        <end position="262"/>
    </location>
</feature>
<gene>
    <name evidence="4" type="ordered locus">VIT_18s0001g12770</name>
</gene>
<feature type="compositionally biased region" description="Basic and acidic residues" evidence="2">
    <location>
        <begin position="1031"/>
        <end position="1065"/>
    </location>
</feature>
<evidence type="ECO:0000256" key="1">
    <source>
        <dbReference type="ARBA" id="ARBA00023054"/>
    </source>
</evidence>
<feature type="compositionally biased region" description="Basic and acidic residues" evidence="2">
    <location>
        <begin position="764"/>
        <end position="783"/>
    </location>
</feature>
<reference evidence="5" key="1">
    <citation type="journal article" date="2007" name="Nature">
        <title>The grapevine genome sequence suggests ancestral hexaploidization in major angiosperm phyla.</title>
        <authorList>
            <consortium name="The French-Italian Public Consortium for Grapevine Genome Characterization."/>
            <person name="Jaillon O."/>
            <person name="Aury J.-M."/>
            <person name="Noel B."/>
            <person name="Policriti A."/>
            <person name="Clepet C."/>
            <person name="Casagrande A."/>
            <person name="Choisne N."/>
            <person name="Aubourg S."/>
            <person name="Vitulo N."/>
            <person name="Jubin C."/>
            <person name="Vezzi A."/>
            <person name="Legeai F."/>
            <person name="Hugueney P."/>
            <person name="Dasilva C."/>
            <person name="Horner D."/>
            <person name="Mica E."/>
            <person name="Jublot D."/>
            <person name="Poulain J."/>
            <person name="Bruyere C."/>
            <person name="Billault A."/>
            <person name="Segurens B."/>
            <person name="Gouyvenoux M."/>
            <person name="Ugarte E."/>
            <person name="Cattonaro F."/>
            <person name="Anthouard V."/>
            <person name="Vico V."/>
            <person name="Del Fabbro C."/>
            <person name="Alaux M."/>
            <person name="Di Gaspero G."/>
            <person name="Dumas V."/>
            <person name="Felice N."/>
            <person name="Paillard S."/>
            <person name="Juman I."/>
            <person name="Moroldo M."/>
            <person name="Scalabrin S."/>
            <person name="Canaguier A."/>
            <person name="Le Clainche I."/>
            <person name="Malacrida G."/>
            <person name="Durand E."/>
            <person name="Pesole G."/>
            <person name="Laucou V."/>
            <person name="Chatelet P."/>
            <person name="Merdinoglu D."/>
            <person name="Delledonne M."/>
            <person name="Pezzotti M."/>
            <person name="Lecharny A."/>
            <person name="Scarpelli C."/>
            <person name="Artiguenave F."/>
            <person name="Pe M.E."/>
            <person name="Valle G."/>
            <person name="Morgante M."/>
            <person name="Caboche M."/>
            <person name="Adam-Blondon A.-F."/>
            <person name="Weissenbach J."/>
            <person name="Quetier F."/>
            <person name="Wincker P."/>
        </authorList>
    </citation>
    <scope>NUCLEOTIDE SEQUENCE [LARGE SCALE GENOMIC DNA]</scope>
    <source>
        <strain evidence="5">cv. Pinot noir / PN40024</strain>
    </source>
</reference>
<dbReference type="PANTHER" id="PTHR23172:SF87">
    <property type="entry name" value="CHAPERONE DNAJ-DOMAIN SUPERFAMILY PROTEIN"/>
    <property type="match status" value="1"/>
</dbReference>
<feature type="region of interest" description="Disordered" evidence="2">
    <location>
        <begin position="111"/>
        <end position="137"/>
    </location>
</feature>
<dbReference type="STRING" id="29760.E0CQF3"/>
<feature type="compositionally biased region" description="Basic and acidic residues" evidence="2">
    <location>
        <begin position="791"/>
        <end position="809"/>
    </location>
</feature>
<dbReference type="eggNOG" id="KOG0431">
    <property type="taxonomic scope" value="Eukaryota"/>
</dbReference>
<feature type="compositionally biased region" description="Basic and acidic residues" evidence="2">
    <location>
        <begin position="639"/>
        <end position="669"/>
    </location>
</feature>
<feature type="compositionally biased region" description="Basic and acidic residues" evidence="2">
    <location>
        <begin position="699"/>
        <end position="725"/>
    </location>
</feature>
<dbReference type="PANTHER" id="PTHR23172">
    <property type="entry name" value="AUXILIN/CYCLIN G-ASSOCIATED KINASE-RELATED"/>
    <property type="match status" value="1"/>
</dbReference>
<evidence type="ECO:0000256" key="2">
    <source>
        <dbReference type="SAM" id="MobiDB-lite"/>
    </source>
</evidence>
<feature type="region of interest" description="Disordered" evidence="2">
    <location>
        <begin position="738"/>
        <end position="838"/>
    </location>
</feature>
<feature type="region of interest" description="Disordered" evidence="2">
    <location>
        <begin position="1014"/>
        <end position="1065"/>
    </location>
</feature>
<dbReference type="GO" id="GO:0072583">
    <property type="term" value="P:clathrin-dependent endocytosis"/>
    <property type="evidence" value="ECO:0000318"/>
    <property type="project" value="GO_Central"/>
</dbReference>
<keyword evidence="5" id="KW-1185">Reference proteome</keyword>
<dbReference type="InterPro" id="IPR036869">
    <property type="entry name" value="J_dom_sf"/>
</dbReference>
<dbReference type="FunFam" id="1.10.287.110:FF:000009">
    <property type="entry name" value="Auxilin-related protein 1"/>
    <property type="match status" value="1"/>
</dbReference>
<dbReference type="PaxDb" id="29760-VIT_18s0001g12770.t01"/>
<feature type="compositionally biased region" description="Basic and acidic residues" evidence="2">
    <location>
        <begin position="1084"/>
        <end position="1094"/>
    </location>
</feature>
<evidence type="ECO:0000313" key="5">
    <source>
        <dbReference type="Proteomes" id="UP000009183"/>
    </source>
</evidence>
<dbReference type="GO" id="GO:0005737">
    <property type="term" value="C:cytoplasm"/>
    <property type="evidence" value="ECO:0000318"/>
    <property type="project" value="GO_Central"/>
</dbReference>
<proteinExistence type="predicted"/>
<feature type="compositionally biased region" description="Low complexity" evidence="2">
    <location>
        <begin position="1182"/>
        <end position="1198"/>
    </location>
</feature>
<accession>E0CQF3</accession>
<feature type="compositionally biased region" description="Acidic residues" evidence="2">
    <location>
        <begin position="605"/>
        <end position="616"/>
    </location>
</feature>
<feature type="compositionally biased region" description="Polar residues" evidence="2">
    <location>
        <begin position="810"/>
        <end position="835"/>
    </location>
</feature>
<dbReference type="Gene3D" id="1.10.287.110">
    <property type="entry name" value="DnaJ domain"/>
    <property type="match status" value="1"/>
</dbReference>
<dbReference type="Proteomes" id="UP000009183">
    <property type="component" value="Chromosome 18"/>
</dbReference>
<feature type="compositionally biased region" description="Basic and acidic residues" evidence="2">
    <location>
        <begin position="1166"/>
        <end position="1178"/>
    </location>
</feature>
<feature type="compositionally biased region" description="Basic and acidic residues" evidence="2">
    <location>
        <begin position="745"/>
        <end position="757"/>
    </location>
</feature>
<dbReference type="ExpressionAtlas" id="E0CQF3">
    <property type="expression patterns" value="baseline and differential"/>
</dbReference>
<dbReference type="CDD" id="cd06257">
    <property type="entry name" value="DnaJ"/>
    <property type="match status" value="1"/>
</dbReference>
<name>E0CQF3_VITVI</name>
<dbReference type="FunCoup" id="E0CQF3">
    <property type="interactions" value="311"/>
</dbReference>
<dbReference type="HOGENOM" id="CLU_004791_0_0_1"/>
<feature type="domain" description="J" evidence="3">
    <location>
        <begin position="1288"/>
        <end position="1351"/>
    </location>
</feature>
<dbReference type="GO" id="GO:0072318">
    <property type="term" value="P:clathrin coat disassembly"/>
    <property type="evidence" value="ECO:0000318"/>
    <property type="project" value="GO_Central"/>
</dbReference>
<feature type="compositionally biased region" description="Polar residues" evidence="2">
    <location>
        <begin position="116"/>
        <end position="137"/>
    </location>
</feature>
<protein>
    <recommendedName>
        <fullName evidence="3">J domain-containing protein</fullName>
    </recommendedName>
</protein>
<dbReference type="Gramene" id="Vitis18g01109.t01">
    <property type="protein sequence ID" value="Vitis18g01109.t01.CDS"/>
    <property type="gene ID" value="Vitis18g01109"/>
</dbReference>
<evidence type="ECO:0000313" key="4">
    <source>
        <dbReference type="EMBL" id="CBI19722.3"/>
    </source>
</evidence>
<sequence length="1351" mass="152370">MARSMYRNQASSATFSKKLSTANGFYDDVFSGQAKVGAPTFSSRVEDYCEIFGTSQASRGSSIPVLDLPIANEREAPIDVRSSKFDYSKIFSGLGDVDFAAPSYEELFAEPKEGDSTSSMEAWTPAETGSPSEASDVFNSSEENEVYEAAYQSFDSVKQFNMSYHRTNQRSPESTNETTHIAQFHAVPGYSCLIDEFSPLQKTESDTPVPTIVNDVKLNVDFSEGTKERKHCKTALSHPPPCDDEKQASDGDANFRSGFDRNQSYSNDNLFSAYETRIHSSKLQPPNPNKKEDDYNKSMDSNFKASTSAPGGAADDCSSTSSDEEIDPNSAAAASAAAVRKAIENARARIRIARESMERKKAGLQSSGKLSFKDGLEFKEKRGGKVPASGSRYKEKVTQITCERVDRTVPVFAGRERQNATETGQVVPGAKSREKVIIANKTAEAMHGTNSQQTQVDHGQEGADELEAAKLFYDQVNTHKSRAATLVFKHADGENKMIEAIDAREWKEKVMVKTNSDEPTENAKKMKIIEEAHKWEEIGNAIKGAQEWDANKLEAATELTEQEENEKKLRIGVELRETKEIENEEELKKCQQPIKREGIDIQGWEETEEIENEEELKECQQPIKNEEEIDLQNWEEDETLQKRLEEGGPKQIENEEQKESYEQAENERKVSEVCGWVEHEEQPGEVCGQEENVKKHKDAPKGDSEKELAKVCEKETRLNVPHDWEESEKLLKEDHLWEGNENLEETQKLEVNEEMLKESYQMGENEKSQKEAHEWEETERTQGETDEIEENGQRKVTKEAIKYDGEKNLEATNNASEQDQAKNLSGTQEACTQKGNDMDMDVIEEVFADEENGRMMEVYESFCEPKENGNGLKPFKVENDLEEREMFEEARLTLDALKNREIKNSMNDEVETFFLDANEVDLDEIDMNLGQEETDHNTEPELACNLEEHFKKLAPESGENNKHVNETEVALDEEEDDVSYGERQWVENGKKMEAGCVFEGKEMNMEMDQEINSSQITEGNKENAQDTFTIEGRETKETLQKEAEVEKEHFRRTNEAKEREREREKERIAVERAIREVRERAFAEAREKAEKAAAERATAGARQKVMAGAGERLNKASSGAKSSAEKASMEAKLRAERAAVERATAEARERALEKALSGKAASGAREQPERFAAAKKDPLYQGSGPSSNSRYSNSSNHGVPYATGFDEAKDEATQRCKAMSDRHQRTVERVAKVLEEKNMRDLLAQKEQAERNRLAEALDGGVKRWSSGKEGNLRALLATLQYILGPDSGWQPIPLTDIITTNAIKKAYRKATLCVHPDKLQQRGASIQQKYICEKVFDLLQEAWNKFNSEE</sequence>
<dbReference type="InParanoid" id="E0CQF3"/>
<feature type="region of interest" description="Disordered" evidence="2">
    <location>
        <begin position="1084"/>
        <end position="1142"/>
    </location>
</feature>
<feature type="region of interest" description="Disordered" evidence="2">
    <location>
        <begin position="682"/>
        <end position="725"/>
    </location>
</feature>
<keyword evidence="1" id="KW-0175">Coiled coil</keyword>
<feature type="compositionally biased region" description="Polar residues" evidence="2">
    <location>
        <begin position="298"/>
        <end position="309"/>
    </location>
</feature>
<dbReference type="OrthoDB" id="1717591at2759"/>
<feature type="compositionally biased region" description="Acidic residues" evidence="2">
    <location>
        <begin position="627"/>
        <end position="638"/>
    </location>
</feature>
<dbReference type="InterPro" id="IPR001623">
    <property type="entry name" value="DnaJ_domain"/>
</dbReference>
<dbReference type="SUPFAM" id="SSF46565">
    <property type="entry name" value="Chaperone J-domain"/>
    <property type="match status" value="1"/>
</dbReference>
<organism evidence="4 5">
    <name type="scientific">Vitis vinifera</name>
    <name type="common">Grape</name>
    <dbReference type="NCBI Taxonomy" id="29760"/>
    <lineage>
        <taxon>Eukaryota</taxon>
        <taxon>Viridiplantae</taxon>
        <taxon>Streptophyta</taxon>
        <taxon>Embryophyta</taxon>
        <taxon>Tracheophyta</taxon>
        <taxon>Spermatophyta</taxon>
        <taxon>Magnoliopsida</taxon>
        <taxon>eudicotyledons</taxon>
        <taxon>Gunneridae</taxon>
        <taxon>Pentapetalae</taxon>
        <taxon>rosids</taxon>
        <taxon>Vitales</taxon>
        <taxon>Vitaceae</taxon>
        <taxon>Viteae</taxon>
        <taxon>Vitis</taxon>
    </lineage>
</organism>
<feature type="compositionally biased region" description="Basic and acidic residues" evidence="2">
    <location>
        <begin position="1123"/>
        <end position="1142"/>
    </location>
</feature>
<dbReference type="EMBL" id="FN595227">
    <property type="protein sequence ID" value="CBI19722.3"/>
    <property type="molecule type" value="Genomic_DNA"/>
</dbReference>
<dbReference type="GO" id="GO:0031982">
    <property type="term" value="C:vesicle"/>
    <property type="evidence" value="ECO:0000318"/>
    <property type="project" value="GO_Central"/>
</dbReference>
<evidence type="ECO:0000259" key="3">
    <source>
        <dbReference type="PROSITE" id="PS50076"/>
    </source>
</evidence>
<feature type="region of interest" description="Disordered" evidence="2">
    <location>
        <begin position="278"/>
        <end position="332"/>
    </location>
</feature>
<dbReference type="GO" id="GO:0030276">
    <property type="term" value="F:clathrin binding"/>
    <property type="evidence" value="ECO:0000318"/>
    <property type="project" value="GO_Central"/>
</dbReference>
<feature type="region of interest" description="Disordered" evidence="2">
    <location>
        <begin position="605"/>
        <end position="669"/>
    </location>
</feature>
<dbReference type="PROSITE" id="PS50076">
    <property type="entry name" value="DNAJ_2"/>
    <property type="match status" value="1"/>
</dbReference>